<reference evidence="2" key="1">
    <citation type="journal article" date="2020" name="Nat. Commun.">
        <title>Large-scale genome sequencing of mycorrhizal fungi provides insights into the early evolution of symbiotic traits.</title>
        <authorList>
            <person name="Miyauchi S."/>
            <person name="Kiss E."/>
            <person name="Kuo A."/>
            <person name="Drula E."/>
            <person name="Kohler A."/>
            <person name="Sanchez-Garcia M."/>
            <person name="Morin E."/>
            <person name="Andreopoulos B."/>
            <person name="Barry K.W."/>
            <person name="Bonito G."/>
            <person name="Buee M."/>
            <person name="Carver A."/>
            <person name="Chen C."/>
            <person name="Cichocki N."/>
            <person name="Clum A."/>
            <person name="Culley D."/>
            <person name="Crous P.W."/>
            <person name="Fauchery L."/>
            <person name="Girlanda M."/>
            <person name="Hayes R.D."/>
            <person name="Keri Z."/>
            <person name="LaButti K."/>
            <person name="Lipzen A."/>
            <person name="Lombard V."/>
            <person name="Magnuson J."/>
            <person name="Maillard F."/>
            <person name="Murat C."/>
            <person name="Nolan M."/>
            <person name="Ohm R.A."/>
            <person name="Pangilinan J."/>
            <person name="Pereira M.F."/>
            <person name="Perotto S."/>
            <person name="Peter M."/>
            <person name="Pfister S."/>
            <person name="Riley R."/>
            <person name="Sitrit Y."/>
            <person name="Stielow J.B."/>
            <person name="Szollosi G."/>
            <person name="Zifcakova L."/>
            <person name="Stursova M."/>
            <person name="Spatafora J.W."/>
            <person name="Tedersoo L."/>
            <person name="Vaario L.M."/>
            <person name="Yamada A."/>
            <person name="Yan M."/>
            <person name="Wang P."/>
            <person name="Xu J."/>
            <person name="Bruns T."/>
            <person name="Baldrian P."/>
            <person name="Vilgalys R."/>
            <person name="Dunand C."/>
            <person name="Henrissat B."/>
            <person name="Grigoriev I.V."/>
            <person name="Hibbett D."/>
            <person name="Nagy L.G."/>
            <person name="Martin F.M."/>
        </authorList>
    </citation>
    <scope>NUCLEOTIDE SEQUENCE</scope>
    <source>
        <strain evidence="2">UP504</strain>
    </source>
</reference>
<evidence type="ECO:0000313" key="3">
    <source>
        <dbReference type="Proteomes" id="UP000886523"/>
    </source>
</evidence>
<dbReference type="EMBL" id="MU128939">
    <property type="protein sequence ID" value="KAF9516410.1"/>
    <property type="molecule type" value="Genomic_DNA"/>
</dbReference>
<organism evidence="2 3">
    <name type="scientific">Hydnum rufescens UP504</name>
    <dbReference type="NCBI Taxonomy" id="1448309"/>
    <lineage>
        <taxon>Eukaryota</taxon>
        <taxon>Fungi</taxon>
        <taxon>Dikarya</taxon>
        <taxon>Basidiomycota</taxon>
        <taxon>Agaricomycotina</taxon>
        <taxon>Agaricomycetes</taxon>
        <taxon>Cantharellales</taxon>
        <taxon>Hydnaceae</taxon>
        <taxon>Hydnum</taxon>
    </lineage>
</organism>
<accession>A0A9P6B2L1</accession>
<proteinExistence type="predicted"/>
<sequence length="303" mass="34356">MLVTAAYSGDFRAIETIKQILRNATGKRVGKSHRGKPPRSYLEIYLDKHWDPYRAQRLTGQRRKRLGIWPTGSLTSNNFSSPIILTISQFLSLLPLPLPISLFPSCLLMLSFLSPAPVIPPAPSSPAPAVPACPTPIVPPAPCPVPPAPAVPAPLPARLPGSDEERDLLDTIRHFNQPTVTPAVGNSVGPSQRQCNDEVLAVSRGMEWLALNPQSTHPREAHSSWDQRPQKSQQGPREHEHGSQVRHEKVQDREGERSYEDRTPQPREQDDERRRRELENEHRHREREDERRRRELEVRRHSS</sequence>
<dbReference type="AlphaFoldDB" id="A0A9P6B2L1"/>
<protein>
    <submittedName>
        <fullName evidence="2">Uncharacterized protein</fullName>
    </submittedName>
</protein>
<feature type="compositionally biased region" description="Basic and acidic residues" evidence="1">
    <location>
        <begin position="236"/>
        <end position="303"/>
    </location>
</feature>
<dbReference type="Proteomes" id="UP000886523">
    <property type="component" value="Unassembled WGS sequence"/>
</dbReference>
<keyword evidence="3" id="KW-1185">Reference proteome</keyword>
<gene>
    <name evidence="2" type="ORF">BS47DRAFT_1390669</name>
</gene>
<comment type="caution">
    <text evidence="2">The sequence shown here is derived from an EMBL/GenBank/DDBJ whole genome shotgun (WGS) entry which is preliminary data.</text>
</comment>
<evidence type="ECO:0000256" key="1">
    <source>
        <dbReference type="SAM" id="MobiDB-lite"/>
    </source>
</evidence>
<feature type="region of interest" description="Disordered" evidence="1">
    <location>
        <begin position="214"/>
        <end position="303"/>
    </location>
</feature>
<feature type="compositionally biased region" description="Basic and acidic residues" evidence="1">
    <location>
        <begin position="217"/>
        <end position="229"/>
    </location>
</feature>
<name>A0A9P6B2L1_9AGAM</name>
<evidence type="ECO:0000313" key="2">
    <source>
        <dbReference type="EMBL" id="KAF9516410.1"/>
    </source>
</evidence>